<dbReference type="InterPro" id="IPR036291">
    <property type="entry name" value="NAD(P)-bd_dom_sf"/>
</dbReference>
<proteinExistence type="predicted"/>
<evidence type="ECO:0000313" key="4">
    <source>
        <dbReference type="Proteomes" id="UP000199045"/>
    </source>
</evidence>
<dbReference type="SUPFAM" id="SSF51735">
    <property type="entry name" value="NAD(P)-binding Rossmann-fold domains"/>
    <property type="match status" value="1"/>
</dbReference>
<dbReference type="OrthoDB" id="663900at2"/>
<sequence length="221" mass="24058">MKIGILGSGPVGLTLTEGLIRAGHEVILGTRNPAKESLQQWIKKKGGPSVAAAPFRDAAAQGELLVICTSWAGTQKAIESAGLWNFKNKVVVDVTNPLDGKGPDQQGRLTFSIGHTNSAGEQLQAWLPPDAHVVKALSCIGHESMFRSQQEPEKETPTMFICGNKRAAKMAVTTLLNEMGWKDIVDMGTIEMSRNIEPLSILWYAYGFRTGTWTHAFKLVK</sequence>
<feature type="domain" description="Pyrroline-5-carboxylate reductase catalytic N-terminal" evidence="2">
    <location>
        <begin position="2"/>
        <end position="97"/>
    </location>
</feature>
<dbReference type="Proteomes" id="UP000199045">
    <property type="component" value="Unassembled WGS sequence"/>
</dbReference>
<dbReference type="PANTHER" id="PTHR14239">
    <property type="entry name" value="DUDULIN-RELATED"/>
    <property type="match status" value="1"/>
</dbReference>
<dbReference type="InterPro" id="IPR051267">
    <property type="entry name" value="STEAP_metalloreductase"/>
</dbReference>
<dbReference type="AlphaFoldDB" id="A0A1G7ZJ68"/>
<dbReference type="RefSeq" id="WP_089836621.1">
    <property type="nucleotide sequence ID" value="NZ_FNBN01000008.1"/>
</dbReference>
<dbReference type="EMBL" id="FNBN01000008">
    <property type="protein sequence ID" value="SDH08782.1"/>
    <property type="molecule type" value="Genomic_DNA"/>
</dbReference>
<evidence type="ECO:0000256" key="1">
    <source>
        <dbReference type="ARBA" id="ARBA00023002"/>
    </source>
</evidence>
<gene>
    <name evidence="3" type="ORF">SAMN04488121_108293</name>
</gene>
<dbReference type="InterPro" id="IPR028939">
    <property type="entry name" value="P5C_Rdtase_cat_N"/>
</dbReference>
<dbReference type="Pfam" id="PF03807">
    <property type="entry name" value="F420_oxidored"/>
    <property type="match status" value="1"/>
</dbReference>
<accession>A0A1G7ZJ68</accession>
<evidence type="ECO:0000259" key="2">
    <source>
        <dbReference type="Pfam" id="PF03807"/>
    </source>
</evidence>
<keyword evidence="1" id="KW-0560">Oxidoreductase</keyword>
<dbReference type="Gene3D" id="3.40.50.720">
    <property type="entry name" value="NAD(P)-binding Rossmann-like Domain"/>
    <property type="match status" value="1"/>
</dbReference>
<evidence type="ECO:0000313" key="3">
    <source>
        <dbReference type="EMBL" id="SDH08782.1"/>
    </source>
</evidence>
<name>A0A1G7ZJ68_CHIFI</name>
<protein>
    <recommendedName>
        <fullName evidence="2">Pyrroline-5-carboxylate reductase catalytic N-terminal domain-containing protein</fullName>
    </recommendedName>
</protein>
<reference evidence="4" key="1">
    <citation type="submission" date="2016-10" db="EMBL/GenBank/DDBJ databases">
        <authorList>
            <person name="Varghese N."/>
            <person name="Submissions S."/>
        </authorList>
    </citation>
    <scope>NUCLEOTIDE SEQUENCE [LARGE SCALE GENOMIC DNA]</scope>
    <source>
        <strain evidence="4">DSM 527</strain>
    </source>
</reference>
<dbReference type="GO" id="GO:0016491">
    <property type="term" value="F:oxidoreductase activity"/>
    <property type="evidence" value="ECO:0007669"/>
    <property type="project" value="UniProtKB-KW"/>
</dbReference>
<organism evidence="3 4">
    <name type="scientific">Chitinophaga filiformis</name>
    <name type="common">Myxococcus filiformis</name>
    <name type="synonym">Flexibacter filiformis</name>
    <dbReference type="NCBI Taxonomy" id="104663"/>
    <lineage>
        <taxon>Bacteria</taxon>
        <taxon>Pseudomonadati</taxon>
        <taxon>Bacteroidota</taxon>
        <taxon>Chitinophagia</taxon>
        <taxon>Chitinophagales</taxon>
        <taxon>Chitinophagaceae</taxon>
        <taxon>Chitinophaga</taxon>
    </lineage>
</organism>
<dbReference type="STRING" id="104663.SAMN04488121_108293"/>